<dbReference type="PaxDb" id="6239-T21B10.4"/>
<dbReference type="HOGENOM" id="CLU_055884_1_0_1"/>
<reference evidence="3 4" key="1">
    <citation type="journal article" date="1998" name="Science">
        <title>Genome sequence of the nematode C. elegans: a platform for investigating biology.</title>
        <authorList>
            <consortium name="The C. elegans sequencing consortium"/>
            <person name="Sulson J.E."/>
            <person name="Waterston R."/>
        </authorList>
    </citation>
    <scope>NUCLEOTIDE SEQUENCE [LARGE SCALE GENOMIC DNA]</scope>
    <source>
        <strain evidence="3 4">Bristol N2</strain>
    </source>
</reference>
<evidence type="ECO:0000313" key="3">
    <source>
        <dbReference type="EMBL" id="CAA92694.1"/>
    </source>
</evidence>
<dbReference type="PeptideAtlas" id="Q22625"/>
<dbReference type="EMBL" id="BX284602">
    <property type="protein sequence ID" value="CAA92694.1"/>
    <property type="molecule type" value="Genomic_DNA"/>
</dbReference>
<feature type="transmembrane region" description="Helical" evidence="1">
    <location>
        <begin position="345"/>
        <end position="370"/>
    </location>
</feature>
<feature type="signal peptide" evidence="2">
    <location>
        <begin position="1"/>
        <end position="19"/>
    </location>
</feature>
<keyword evidence="1" id="KW-1133">Transmembrane helix</keyword>
<evidence type="ECO:0007829" key="6">
    <source>
        <dbReference type="PeptideAtlas" id="Q22625"/>
    </source>
</evidence>
<accession>Q22625</accession>
<dbReference type="STRING" id="6239.T21B10.4.1"/>
<evidence type="ECO:0000256" key="2">
    <source>
        <dbReference type="SAM" id="SignalP"/>
    </source>
</evidence>
<dbReference type="AlphaFoldDB" id="Q22625"/>
<dbReference type="FunCoup" id="Q22625">
    <property type="interactions" value="1475"/>
</dbReference>
<dbReference type="eggNOG" id="ENOG502TFTT">
    <property type="taxonomic scope" value="Eukaryota"/>
</dbReference>
<dbReference type="PIR" id="T25041">
    <property type="entry name" value="T25041"/>
</dbReference>
<sequence length="418" mass="48023">MRKKFTLFTFILLNLTVSAISNNGPTVDEILETNQYFLVSQQDGITSIETSVTPGHCPQFMVNPKTNHPKFRFAGVHLVRDPNGRFPPKIMTIREDDHSFNANIFTLNVSNVFQQISSKTVSFVDKKKSLVPETSALKLNKKILSTLFDSTSHMLYVDFSTSDTFEMEQFFVSGLHTDNFKLISLHRYYRSSPSSRFEWQEDQYAGKFYYKERIDDQIQLFEIPMNALVATASEGEAGVKVGKMNKDGVILGATGGAFFTSYRKREGNMTKLYTSLVPANLSAGFKCEKLIKPSSMPNFYELIIIKNNDYCMLRDGTNFDRKNCEMEQKAYLISKQVFEDEPTNVVMWLLVVCIIMFMIIMLLYVYIYWLRSTFVAIEERALPTEFETEASLFVAKQRSFQSAYYDPALLDVSVDKWN</sequence>
<gene>
    <name evidence="3" type="ORF">CELE_T21B10.4</name>
    <name evidence="3 5" type="ORF">T21B10.4</name>
</gene>
<organism evidence="3 4">
    <name type="scientific">Caenorhabditis elegans</name>
    <dbReference type="NCBI Taxonomy" id="6239"/>
    <lineage>
        <taxon>Eukaryota</taxon>
        <taxon>Metazoa</taxon>
        <taxon>Ecdysozoa</taxon>
        <taxon>Nematoda</taxon>
        <taxon>Chromadorea</taxon>
        <taxon>Rhabditida</taxon>
        <taxon>Rhabditina</taxon>
        <taxon>Rhabditomorpha</taxon>
        <taxon>Rhabditoidea</taxon>
        <taxon>Rhabditidae</taxon>
        <taxon>Peloderinae</taxon>
        <taxon>Caenorhabditis</taxon>
    </lineage>
</organism>
<protein>
    <submittedName>
        <fullName evidence="3">Uncharacterized protein</fullName>
    </submittedName>
</protein>
<dbReference type="WormBase" id="T21B10.4">
    <property type="protein sequence ID" value="CE03686"/>
    <property type="gene ID" value="WBGene00011886"/>
</dbReference>
<keyword evidence="6" id="KW-1267">Proteomics identification</keyword>
<dbReference type="Bgee" id="WBGene00011886">
    <property type="expression patterns" value="Expressed in germ line (C elegans) and 4 other cell types or tissues"/>
</dbReference>
<proteinExistence type="evidence at protein level"/>
<keyword evidence="1" id="KW-0472">Membrane</keyword>
<dbReference type="OrthoDB" id="5801491at2759"/>
<evidence type="ECO:0000313" key="5">
    <source>
        <dbReference type="WormBase" id="T21B10.4"/>
    </source>
</evidence>
<evidence type="ECO:0000313" key="4">
    <source>
        <dbReference type="Proteomes" id="UP000001940"/>
    </source>
</evidence>
<keyword evidence="1" id="KW-0812">Transmembrane</keyword>
<dbReference type="OMA" id="NIRILWT"/>
<dbReference type="KEGG" id="cel:CELE_T21B10.4"/>
<name>Q22625_CAEEL</name>
<dbReference type="RefSeq" id="NP_495903.1">
    <property type="nucleotide sequence ID" value="NM_063502.5"/>
</dbReference>
<keyword evidence="2" id="KW-0732">Signal</keyword>
<evidence type="ECO:0000256" key="1">
    <source>
        <dbReference type="SAM" id="Phobius"/>
    </source>
</evidence>
<feature type="chain" id="PRO_5004200900" evidence="2">
    <location>
        <begin position="20"/>
        <end position="418"/>
    </location>
</feature>
<dbReference type="AGR" id="WB:WBGene00011886"/>
<keyword evidence="4" id="KW-1185">Reference proteome</keyword>
<dbReference type="InParanoid" id="Q22625"/>
<dbReference type="GeneID" id="188686"/>
<dbReference type="UCSC" id="T21B10.4">
    <property type="organism name" value="c. elegans"/>
</dbReference>
<dbReference type="Proteomes" id="UP000001940">
    <property type="component" value="Chromosome II"/>
</dbReference>
<dbReference type="CTD" id="188686"/>